<name>A0A5D2PRF2_GOSTO</name>
<protein>
    <submittedName>
        <fullName evidence="1">Uncharacterized protein</fullName>
    </submittedName>
</protein>
<proteinExistence type="predicted"/>
<organism evidence="1 2">
    <name type="scientific">Gossypium tomentosum</name>
    <name type="common">Hawaiian cotton</name>
    <name type="synonym">Gossypium sandvicense</name>
    <dbReference type="NCBI Taxonomy" id="34277"/>
    <lineage>
        <taxon>Eukaryota</taxon>
        <taxon>Viridiplantae</taxon>
        <taxon>Streptophyta</taxon>
        <taxon>Embryophyta</taxon>
        <taxon>Tracheophyta</taxon>
        <taxon>Spermatophyta</taxon>
        <taxon>Magnoliopsida</taxon>
        <taxon>eudicotyledons</taxon>
        <taxon>Gunneridae</taxon>
        <taxon>Pentapetalae</taxon>
        <taxon>rosids</taxon>
        <taxon>malvids</taxon>
        <taxon>Malvales</taxon>
        <taxon>Malvaceae</taxon>
        <taxon>Malvoideae</taxon>
        <taxon>Gossypium</taxon>
    </lineage>
</organism>
<gene>
    <name evidence="1" type="ORF">ES332_A07G106800v1</name>
</gene>
<keyword evidence="2" id="KW-1185">Reference proteome</keyword>
<dbReference type="AlphaFoldDB" id="A0A5D2PRF2"/>
<sequence length="200" mass="22510">MRLIEWGLKRERTNCTNLPFRENAKPPPTIPNVIISSSSFKNKPFFFISSPVPFFFCFLSLPFSPHPLVSLFLARVLRPILAAVVPTPPWVVVKTARDVFRPVSELFKCHVSFSPKTRRKEILLPPLESTLSTEMRLRRRGSGAVQVWSEAWRAEGMGDGMGRLFQVLCTLRPAHGGSGARLVELGFELLKSFKIVGLGF</sequence>
<accession>A0A5D2PRF2</accession>
<evidence type="ECO:0000313" key="1">
    <source>
        <dbReference type="EMBL" id="TYI18649.1"/>
    </source>
</evidence>
<reference evidence="1 2" key="1">
    <citation type="submission" date="2019-07" db="EMBL/GenBank/DDBJ databases">
        <title>WGS assembly of Gossypium tomentosum.</title>
        <authorList>
            <person name="Chen Z.J."/>
            <person name="Sreedasyam A."/>
            <person name="Ando A."/>
            <person name="Song Q."/>
            <person name="De L."/>
            <person name="Hulse-Kemp A."/>
            <person name="Ding M."/>
            <person name="Ye W."/>
            <person name="Kirkbride R."/>
            <person name="Jenkins J."/>
            <person name="Plott C."/>
            <person name="Lovell J."/>
            <person name="Lin Y.-M."/>
            <person name="Vaughn R."/>
            <person name="Liu B."/>
            <person name="Li W."/>
            <person name="Simpson S."/>
            <person name="Scheffler B."/>
            <person name="Saski C."/>
            <person name="Grover C."/>
            <person name="Hu G."/>
            <person name="Conover J."/>
            <person name="Carlson J."/>
            <person name="Shu S."/>
            <person name="Boston L."/>
            <person name="Williams M."/>
            <person name="Peterson D."/>
            <person name="Mcgee K."/>
            <person name="Jones D."/>
            <person name="Wendel J."/>
            <person name="Stelly D."/>
            <person name="Grimwood J."/>
            <person name="Schmutz J."/>
        </authorList>
    </citation>
    <scope>NUCLEOTIDE SEQUENCE [LARGE SCALE GENOMIC DNA]</scope>
    <source>
        <strain evidence="1">7179.01</strain>
    </source>
</reference>
<dbReference type="Proteomes" id="UP000322667">
    <property type="component" value="Chromosome A07"/>
</dbReference>
<evidence type="ECO:0000313" key="2">
    <source>
        <dbReference type="Proteomes" id="UP000322667"/>
    </source>
</evidence>
<dbReference type="EMBL" id="CM017616">
    <property type="protein sequence ID" value="TYI18649.1"/>
    <property type="molecule type" value="Genomic_DNA"/>
</dbReference>